<evidence type="ECO:0000313" key="2">
    <source>
        <dbReference type="Proteomes" id="UP000018855"/>
    </source>
</evidence>
<reference evidence="1 2" key="1">
    <citation type="submission" date="2013-12" db="EMBL/GenBank/DDBJ databases">
        <title>A Varibaculum cambriense genome reconstructed from a premature infant gut community with otherwise low bacterial novelty that shifts toward anaerobic metabolism during the third week of life.</title>
        <authorList>
            <person name="Brown C.T."/>
            <person name="Sharon I."/>
            <person name="Thomas B.C."/>
            <person name="Castelle C.J."/>
            <person name="Morowitz M.J."/>
            <person name="Banfield J.F."/>
        </authorList>
    </citation>
    <scope>NUCLEOTIDE SEQUENCE [LARGE SCALE GENOMIC DNA]</scope>
    <source>
        <strain evidence="2">DORA_11</strain>
    </source>
</reference>
<feature type="non-terminal residue" evidence="1">
    <location>
        <position position="72"/>
    </location>
</feature>
<sequence length="72" mass="8699">MKSYIDELDRNIFNFVEYEGYDDRYPSLSMQAFSSDFYDEIRHASRRLFQIFCKAAKVFQMAPDDFARNMDM</sequence>
<name>W1V5G8_9FIRM</name>
<gene>
    <name evidence="1" type="ORF">Q619_VDC00316G0002</name>
</gene>
<evidence type="ECO:0000313" key="1">
    <source>
        <dbReference type="EMBL" id="ETJ00205.1"/>
    </source>
</evidence>
<protein>
    <submittedName>
        <fullName evidence="1">Glutathionylspermidine synthase-like protein</fullName>
    </submittedName>
</protein>
<accession>W1V5G8</accession>
<organism evidence="1 2">
    <name type="scientific">Veillonella dispar DORA_11</name>
    <dbReference type="NCBI Taxonomy" id="1403949"/>
    <lineage>
        <taxon>Bacteria</taxon>
        <taxon>Bacillati</taxon>
        <taxon>Bacillota</taxon>
        <taxon>Negativicutes</taxon>
        <taxon>Veillonellales</taxon>
        <taxon>Veillonellaceae</taxon>
        <taxon>Veillonella</taxon>
    </lineage>
</organism>
<dbReference type="AlphaFoldDB" id="W1V5G8"/>
<comment type="caution">
    <text evidence="1">The sequence shown here is derived from an EMBL/GenBank/DDBJ whole genome shotgun (WGS) entry which is preliminary data.</text>
</comment>
<proteinExistence type="predicted"/>
<dbReference type="EMBL" id="AZMJ01000316">
    <property type="protein sequence ID" value="ETJ00205.1"/>
    <property type="molecule type" value="Genomic_DNA"/>
</dbReference>
<dbReference type="Proteomes" id="UP000018855">
    <property type="component" value="Unassembled WGS sequence"/>
</dbReference>